<dbReference type="SMART" id="SM00345">
    <property type="entry name" value="HTH_GNTR"/>
    <property type="match status" value="1"/>
</dbReference>
<sequence>MTRYPEIADDLRRRVLQGELPAGARLPAEMALAADYGVSRGVIRNALAALQRRGLVTSHPGAGWQVSPAFQPQEFAELRSFAQWARSRRMTPGGRVVRQRRVPADAEDARRLRMPVGDDVLRVTRVRTLDGRPVMVERTTYAPWTIPAIEALPVDEPSVMAAMLAEGIATSYGSHRIDTVAASGEDAELLGVRRSMRLLRVRRETSARDGRPIEWGDDRYAPDTITFEVHATATRQMVGRAEA</sequence>
<dbReference type="InterPro" id="IPR000524">
    <property type="entry name" value="Tscrpt_reg_HTH_GntR"/>
</dbReference>
<dbReference type="Pfam" id="PF07702">
    <property type="entry name" value="UTRA"/>
    <property type="match status" value="1"/>
</dbReference>
<dbReference type="InterPro" id="IPR036388">
    <property type="entry name" value="WH-like_DNA-bd_sf"/>
</dbReference>
<keyword evidence="6" id="KW-1185">Reference proteome</keyword>
<dbReference type="RefSeq" id="WP_221860226.1">
    <property type="nucleotide sequence ID" value="NZ_BAAAYV010000009.1"/>
</dbReference>
<dbReference type="PROSITE" id="PS50949">
    <property type="entry name" value="HTH_GNTR"/>
    <property type="match status" value="1"/>
</dbReference>
<evidence type="ECO:0000256" key="2">
    <source>
        <dbReference type="ARBA" id="ARBA00023125"/>
    </source>
</evidence>
<keyword evidence="3" id="KW-0804">Transcription</keyword>
<dbReference type="InterPro" id="IPR011663">
    <property type="entry name" value="UTRA"/>
</dbReference>
<dbReference type="PRINTS" id="PR00035">
    <property type="entry name" value="HTHGNTR"/>
</dbReference>
<name>A0ABP7BG84_9MICO</name>
<evidence type="ECO:0000256" key="3">
    <source>
        <dbReference type="ARBA" id="ARBA00023163"/>
    </source>
</evidence>
<dbReference type="Gene3D" id="3.40.1410.10">
    <property type="entry name" value="Chorismate lyase-like"/>
    <property type="match status" value="1"/>
</dbReference>
<evidence type="ECO:0000313" key="6">
    <source>
        <dbReference type="Proteomes" id="UP001410795"/>
    </source>
</evidence>
<reference evidence="6" key="1">
    <citation type="journal article" date="2019" name="Int. J. Syst. Evol. Microbiol.">
        <title>The Global Catalogue of Microorganisms (GCM) 10K type strain sequencing project: providing services to taxonomists for standard genome sequencing and annotation.</title>
        <authorList>
            <consortium name="The Broad Institute Genomics Platform"/>
            <consortium name="The Broad Institute Genome Sequencing Center for Infectious Disease"/>
            <person name="Wu L."/>
            <person name="Ma J."/>
        </authorList>
    </citation>
    <scope>NUCLEOTIDE SEQUENCE [LARGE SCALE GENOMIC DNA]</scope>
    <source>
        <strain evidence="6">JCM 16546</strain>
    </source>
</reference>
<dbReference type="Gene3D" id="1.10.10.10">
    <property type="entry name" value="Winged helix-like DNA-binding domain superfamily/Winged helix DNA-binding domain"/>
    <property type="match status" value="1"/>
</dbReference>
<dbReference type="CDD" id="cd07377">
    <property type="entry name" value="WHTH_GntR"/>
    <property type="match status" value="1"/>
</dbReference>
<dbReference type="InterPro" id="IPR028978">
    <property type="entry name" value="Chorismate_lyase_/UTRA_dom_sf"/>
</dbReference>
<dbReference type="SMART" id="SM00866">
    <property type="entry name" value="UTRA"/>
    <property type="match status" value="1"/>
</dbReference>
<evidence type="ECO:0000259" key="4">
    <source>
        <dbReference type="PROSITE" id="PS50949"/>
    </source>
</evidence>
<gene>
    <name evidence="5" type="ORF">GCM10022202_20930</name>
</gene>
<organism evidence="5 6">
    <name type="scientific">Microbacterium marinilacus</name>
    <dbReference type="NCBI Taxonomy" id="415209"/>
    <lineage>
        <taxon>Bacteria</taxon>
        <taxon>Bacillati</taxon>
        <taxon>Actinomycetota</taxon>
        <taxon>Actinomycetes</taxon>
        <taxon>Micrococcales</taxon>
        <taxon>Microbacteriaceae</taxon>
        <taxon>Microbacterium</taxon>
    </lineage>
</organism>
<dbReference type="PANTHER" id="PTHR44846:SF1">
    <property type="entry name" value="MANNOSYL-D-GLYCERATE TRANSPORT_METABOLISM SYSTEM REPRESSOR MNGR-RELATED"/>
    <property type="match status" value="1"/>
</dbReference>
<accession>A0ABP7BG84</accession>
<keyword evidence="1" id="KW-0805">Transcription regulation</keyword>
<dbReference type="Pfam" id="PF00392">
    <property type="entry name" value="GntR"/>
    <property type="match status" value="1"/>
</dbReference>
<feature type="domain" description="HTH gntR-type" evidence="4">
    <location>
        <begin position="1"/>
        <end position="69"/>
    </location>
</feature>
<dbReference type="SUPFAM" id="SSF64288">
    <property type="entry name" value="Chorismate lyase-like"/>
    <property type="match status" value="1"/>
</dbReference>
<dbReference type="PANTHER" id="PTHR44846">
    <property type="entry name" value="MANNOSYL-D-GLYCERATE TRANSPORT/METABOLISM SYSTEM REPRESSOR MNGR-RELATED"/>
    <property type="match status" value="1"/>
</dbReference>
<protein>
    <submittedName>
        <fullName evidence="5">GntR family transcriptional regulator</fullName>
    </submittedName>
</protein>
<proteinExistence type="predicted"/>
<dbReference type="Proteomes" id="UP001410795">
    <property type="component" value="Unassembled WGS sequence"/>
</dbReference>
<comment type="caution">
    <text evidence="5">The sequence shown here is derived from an EMBL/GenBank/DDBJ whole genome shotgun (WGS) entry which is preliminary data.</text>
</comment>
<dbReference type="EMBL" id="BAAAYV010000009">
    <property type="protein sequence ID" value="GAA3659894.1"/>
    <property type="molecule type" value="Genomic_DNA"/>
</dbReference>
<dbReference type="InterPro" id="IPR036390">
    <property type="entry name" value="WH_DNA-bd_sf"/>
</dbReference>
<evidence type="ECO:0000256" key="1">
    <source>
        <dbReference type="ARBA" id="ARBA00023015"/>
    </source>
</evidence>
<dbReference type="SUPFAM" id="SSF46785">
    <property type="entry name" value="Winged helix' DNA-binding domain"/>
    <property type="match status" value="1"/>
</dbReference>
<evidence type="ECO:0000313" key="5">
    <source>
        <dbReference type="EMBL" id="GAA3659894.1"/>
    </source>
</evidence>
<dbReference type="InterPro" id="IPR050679">
    <property type="entry name" value="Bact_HTH_transcr_reg"/>
</dbReference>
<keyword evidence="2" id="KW-0238">DNA-binding</keyword>